<accession>A0A7X2NPG8</accession>
<evidence type="ECO:0000256" key="1">
    <source>
        <dbReference type="ARBA" id="ARBA00022598"/>
    </source>
</evidence>
<keyword evidence="7" id="KW-1185">Reference proteome</keyword>
<dbReference type="InterPro" id="IPR011761">
    <property type="entry name" value="ATP-grasp"/>
</dbReference>
<evidence type="ECO:0000313" key="7">
    <source>
        <dbReference type="Proteomes" id="UP000429958"/>
    </source>
</evidence>
<dbReference type="GO" id="GO:0005524">
    <property type="term" value="F:ATP binding"/>
    <property type="evidence" value="ECO:0007669"/>
    <property type="project" value="UniProtKB-UniRule"/>
</dbReference>
<dbReference type="AlphaFoldDB" id="A0A7X2NPG8"/>
<evidence type="ECO:0000256" key="3">
    <source>
        <dbReference type="ARBA" id="ARBA00022840"/>
    </source>
</evidence>
<name>A0A7X2NPG8_9CLOT</name>
<dbReference type="GO" id="GO:0046872">
    <property type="term" value="F:metal ion binding"/>
    <property type="evidence" value="ECO:0007669"/>
    <property type="project" value="InterPro"/>
</dbReference>
<keyword evidence="2 4" id="KW-0547">Nucleotide-binding</keyword>
<evidence type="ECO:0000256" key="2">
    <source>
        <dbReference type="ARBA" id="ARBA00022741"/>
    </source>
</evidence>
<evidence type="ECO:0000313" key="6">
    <source>
        <dbReference type="EMBL" id="MSS38674.1"/>
    </source>
</evidence>
<dbReference type="Gene3D" id="3.30.470.20">
    <property type="entry name" value="ATP-grasp fold, B domain"/>
    <property type="match status" value="1"/>
</dbReference>
<sequence>MKSAAKETGLLTPRFALITNVFELIDFAKLNGFPFIIKPIDSAGAVGIDVIKDKKDFDEWVRLKEQIRDEPIQFIVEEYISAPIIVVDGLMMSGNIIVSTVSSYQGSCLDRAKKQVALGLLQEKYESELYQKAQKYAKQLISAMPHINSYNSFHMELLSPAVLLLLSPLASYITGSGVDVAGGLNG</sequence>
<keyword evidence="3 4" id="KW-0067">ATP-binding</keyword>
<evidence type="ECO:0000256" key="4">
    <source>
        <dbReference type="PROSITE-ProRule" id="PRU00409"/>
    </source>
</evidence>
<dbReference type="GO" id="GO:0016874">
    <property type="term" value="F:ligase activity"/>
    <property type="evidence" value="ECO:0007669"/>
    <property type="project" value="UniProtKB-KW"/>
</dbReference>
<dbReference type="PANTHER" id="PTHR43585:SF2">
    <property type="entry name" value="ATP-GRASP ENZYME FSQD"/>
    <property type="match status" value="1"/>
</dbReference>
<feature type="domain" description="ATP-grasp" evidence="5">
    <location>
        <begin position="2"/>
        <end position="80"/>
    </location>
</feature>
<comment type="caution">
    <text evidence="6">The sequence shown here is derived from an EMBL/GenBank/DDBJ whole genome shotgun (WGS) entry which is preliminary data.</text>
</comment>
<dbReference type="PANTHER" id="PTHR43585">
    <property type="entry name" value="FUMIPYRROLE BIOSYNTHESIS PROTEIN C"/>
    <property type="match status" value="1"/>
</dbReference>
<dbReference type="RefSeq" id="WP_154474050.1">
    <property type="nucleotide sequence ID" value="NZ_VUMD01000035.1"/>
</dbReference>
<dbReference type="EMBL" id="VUMD01000035">
    <property type="protein sequence ID" value="MSS38674.1"/>
    <property type="molecule type" value="Genomic_DNA"/>
</dbReference>
<dbReference type="Proteomes" id="UP000429958">
    <property type="component" value="Unassembled WGS sequence"/>
</dbReference>
<dbReference type="InterPro" id="IPR052032">
    <property type="entry name" value="ATP-dep_AA_Ligase"/>
</dbReference>
<evidence type="ECO:0000259" key="5">
    <source>
        <dbReference type="PROSITE" id="PS50975"/>
    </source>
</evidence>
<protein>
    <submittedName>
        <fullName evidence="6">ATP-grasp domain-containing protein</fullName>
    </submittedName>
</protein>
<reference evidence="6 7" key="1">
    <citation type="submission" date="2019-08" db="EMBL/GenBank/DDBJ databases">
        <title>In-depth cultivation of the pig gut microbiome towards novel bacterial diversity and tailored functional studies.</title>
        <authorList>
            <person name="Wylensek D."/>
            <person name="Hitch T.C.A."/>
            <person name="Clavel T."/>
        </authorList>
    </citation>
    <scope>NUCLEOTIDE SEQUENCE [LARGE SCALE GENOMIC DNA]</scope>
    <source>
        <strain evidence="6 7">WCA-389-WT-23D1</strain>
    </source>
</reference>
<organism evidence="6 7">
    <name type="scientific">Clostridium porci</name>
    <dbReference type="NCBI Taxonomy" id="2605778"/>
    <lineage>
        <taxon>Bacteria</taxon>
        <taxon>Bacillati</taxon>
        <taxon>Bacillota</taxon>
        <taxon>Clostridia</taxon>
        <taxon>Eubacteriales</taxon>
        <taxon>Clostridiaceae</taxon>
        <taxon>Clostridium</taxon>
    </lineage>
</organism>
<dbReference type="SUPFAM" id="SSF56059">
    <property type="entry name" value="Glutathione synthetase ATP-binding domain-like"/>
    <property type="match status" value="1"/>
</dbReference>
<dbReference type="PROSITE" id="PS50975">
    <property type="entry name" value="ATP_GRASP"/>
    <property type="match status" value="1"/>
</dbReference>
<keyword evidence="1" id="KW-0436">Ligase</keyword>
<gene>
    <name evidence="6" type="ORF">FYJ39_19765</name>
</gene>
<proteinExistence type="predicted"/>